<feature type="domain" description="EGF-like" evidence="13">
    <location>
        <begin position="354"/>
        <end position="392"/>
    </location>
</feature>
<evidence type="ECO:0000256" key="8">
    <source>
        <dbReference type="ARBA" id="ARBA00023157"/>
    </source>
</evidence>
<dbReference type="Pfam" id="PF12662">
    <property type="entry name" value="cEGF"/>
    <property type="match status" value="1"/>
</dbReference>
<dbReference type="InterPro" id="IPR026823">
    <property type="entry name" value="cEGF"/>
</dbReference>
<keyword evidence="3" id="KW-0272">Extracellular matrix</keyword>
<name>A0AAN8XKQ5_HALRR</name>
<dbReference type="SUPFAM" id="SSF49854">
    <property type="entry name" value="Spermadhesin, CUB domain"/>
    <property type="match status" value="1"/>
</dbReference>
<accession>A0AAN8XKQ5</accession>
<dbReference type="EMBL" id="JAXCGZ010006193">
    <property type="protein sequence ID" value="KAK7080014.1"/>
    <property type="molecule type" value="Genomic_DNA"/>
</dbReference>
<dbReference type="SMART" id="SM00181">
    <property type="entry name" value="EGF"/>
    <property type="match status" value="9"/>
</dbReference>
<dbReference type="InterPro" id="IPR001881">
    <property type="entry name" value="EGF-like_Ca-bd_dom"/>
</dbReference>
<feature type="disulfide bond" evidence="10">
    <location>
        <begin position="358"/>
        <end position="368"/>
    </location>
</feature>
<evidence type="ECO:0000256" key="11">
    <source>
        <dbReference type="SAM" id="SignalP"/>
    </source>
</evidence>
<gene>
    <name evidence="14" type="primary">SCUBE1</name>
    <name evidence="14" type="ORF">SK128_012609</name>
</gene>
<feature type="signal peptide" evidence="11">
    <location>
        <begin position="1"/>
        <end position="22"/>
    </location>
</feature>
<evidence type="ECO:0000256" key="1">
    <source>
        <dbReference type="ARBA" id="ARBA00004498"/>
    </source>
</evidence>
<sequence length="1038" mass="116238">MQYKKVKIILLFLLVWADLSPGVEVRSWDGREHAVTSHFTQERPQTPTNSHLVQVRSVGTSKRHRSRYTHKRRHACRSGRHRCDTHAVCKSFKKFHRCSCRDGWEGNGRTCTDVDECRLRNGGCVHICTNSPGNYTCSCHPGFESHPLDHHNCQDIDECATDNGGCQHMCTNTIGSFTCSCWMGYTLSADGTSCIESATCSPLECEQHCLVGAGGSPSCGCREGYVLVRATRCHPTCSVGNGGCQHQCHQTTNGPACTCHSKYLLAADGQSCVPSCAINNGGCEKRCHNTATGVRCSCPQGFMLHKDLRSCLDLDECEINNGGCEHLCINNYGSYECVCPPGNKLSPDERSCRDIDECAVTASCQHVCNNSPGSFTCTCRDGYDLFASALCGDRNECSIDNGGCEQGCENTEGAFYCTCNAGYRLHPNGRDCLQNGKCTPLRNPTKAEVSCYHLEDYEYEERCTVRCEAGSSFITGPNDYYVYTCSGNTEYEWRPVQTETQDQLENAYVLNSTILACSENHVNPGYKRLAMVKFKTSLDENISRNSAITRFIIDSLTEKTSPFCTDNCQLRFISEKLISSWSISQNNDTFDEKSVMRTKFDILAFPTSPSRRCRRKCIRRYARQILKNAVLAINKILTEWRRIKMSDQLFEVIPKTFKTRRRMKEACPRGYVFIDTKCVACSVGSYHDLESDLCLACPAGKYQFQEGSTECLYCPALSSSGPYKPGAKDISECSDACPAGYWSVDGFSPCFPCAPGTYQANRGRVKCFPCPEGHSAPSGSTSFFQCLSTSEMCKAGQFFNTSEGICQECATGYYQPNAGASSCIKCPGNSTTDFTESSSVDHCKRLECGGFVGELGGFFESPNYPGDYPNNARCTWTVKPGQGRRVLVVVPEIHLSSDQCGDYLIIRKSKSAYSPVTFETCSSVDRPMVFTSRSRRVWVHFRSDHNGTDKGFRIQFVTYNEEYHRLIESIVRDNRLYSLHNHLNILRDRELLPKLLEVVAEPIKYYQYAKEKDKLFPSSFIRLLTPKVRRFFTYRRRK</sequence>
<dbReference type="InterPro" id="IPR049883">
    <property type="entry name" value="NOTCH1_EGF-like"/>
</dbReference>
<dbReference type="InterPro" id="IPR011641">
    <property type="entry name" value="Tyr-kin_ephrin_A/B_rcpt-like"/>
</dbReference>
<evidence type="ECO:0000259" key="13">
    <source>
        <dbReference type="PROSITE" id="PS50026"/>
    </source>
</evidence>
<feature type="domain" description="CUB" evidence="12">
    <location>
        <begin position="848"/>
        <end position="959"/>
    </location>
</feature>
<dbReference type="Proteomes" id="UP001381693">
    <property type="component" value="Unassembled WGS sequence"/>
</dbReference>
<dbReference type="GO" id="GO:0005615">
    <property type="term" value="C:extracellular space"/>
    <property type="evidence" value="ECO:0007669"/>
    <property type="project" value="TreeGrafter"/>
</dbReference>
<dbReference type="Gene3D" id="2.60.120.290">
    <property type="entry name" value="Spermadhesin, CUB domain"/>
    <property type="match status" value="1"/>
</dbReference>
<dbReference type="InterPro" id="IPR000152">
    <property type="entry name" value="EGF-type_Asp/Asn_hydroxyl_site"/>
</dbReference>
<evidence type="ECO:0000256" key="5">
    <source>
        <dbReference type="ARBA" id="ARBA00022729"/>
    </source>
</evidence>
<dbReference type="SUPFAM" id="SSF57184">
    <property type="entry name" value="Growth factor receptor domain"/>
    <property type="match status" value="3"/>
</dbReference>
<dbReference type="PROSITE" id="PS00010">
    <property type="entry name" value="ASX_HYDROXYL"/>
    <property type="match status" value="4"/>
</dbReference>
<evidence type="ECO:0000256" key="10">
    <source>
        <dbReference type="PROSITE-ProRule" id="PRU00076"/>
    </source>
</evidence>
<evidence type="ECO:0000259" key="12">
    <source>
        <dbReference type="PROSITE" id="PS01180"/>
    </source>
</evidence>
<dbReference type="FunFam" id="2.10.25.10:FF:000240">
    <property type="entry name" value="Vitamin K-dependent protein S"/>
    <property type="match status" value="1"/>
</dbReference>
<dbReference type="PROSITE" id="PS01187">
    <property type="entry name" value="EGF_CA"/>
    <property type="match status" value="3"/>
</dbReference>
<dbReference type="AlphaFoldDB" id="A0AAN8XKQ5"/>
<dbReference type="SUPFAM" id="SSF57196">
    <property type="entry name" value="EGF/Laminin"/>
    <property type="match status" value="2"/>
</dbReference>
<organism evidence="14 15">
    <name type="scientific">Halocaridina rubra</name>
    <name type="common">Hawaiian red shrimp</name>
    <dbReference type="NCBI Taxonomy" id="373956"/>
    <lineage>
        <taxon>Eukaryota</taxon>
        <taxon>Metazoa</taxon>
        <taxon>Ecdysozoa</taxon>
        <taxon>Arthropoda</taxon>
        <taxon>Crustacea</taxon>
        <taxon>Multicrustacea</taxon>
        <taxon>Malacostraca</taxon>
        <taxon>Eumalacostraca</taxon>
        <taxon>Eucarida</taxon>
        <taxon>Decapoda</taxon>
        <taxon>Pleocyemata</taxon>
        <taxon>Caridea</taxon>
        <taxon>Atyoidea</taxon>
        <taxon>Atyidae</taxon>
        <taxon>Halocaridina</taxon>
    </lineage>
</organism>
<dbReference type="Pfam" id="PF07699">
    <property type="entry name" value="Ephrin_rec_like"/>
    <property type="match status" value="3"/>
</dbReference>
<dbReference type="FunFam" id="2.10.25.10:FF:000010">
    <property type="entry name" value="Pro-epidermal growth factor"/>
    <property type="match status" value="1"/>
</dbReference>
<feature type="domain" description="EGF-like" evidence="13">
    <location>
        <begin position="113"/>
        <end position="154"/>
    </location>
</feature>
<evidence type="ECO:0000256" key="6">
    <source>
        <dbReference type="ARBA" id="ARBA00022737"/>
    </source>
</evidence>
<keyword evidence="5 11" id="KW-0732">Signal</keyword>
<dbReference type="PANTHER" id="PTHR24046">
    <property type="entry name" value="SIGNAL PEPTIDE, CUB AND EGF-LIKE DOMAIN-CONTAINING"/>
    <property type="match status" value="1"/>
</dbReference>
<dbReference type="Pfam" id="PF00431">
    <property type="entry name" value="CUB"/>
    <property type="match status" value="1"/>
</dbReference>
<dbReference type="GO" id="GO:0005509">
    <property type="term" value="F:calcium ion binding"/>
    <property type="evidence" value="ECO:0007669"/>
    <property type="project" value="InterPro"/>
</dbReference>
<protein>
    <submittedName>
        <fullName evidence="14">Signal peptide, CUB</fullName>
    </submittedName>
</protein>
<dbReference type="CDD" id="cd00041">
    <property type="entry name" value="CUB"/>
    <property type="match status" value="1"/>
</dbReference>
<dbReference type="PANTHER" id="PTHR24046:SF7">
    <property type="entry name" value="CUB DOMAIN-CONTAINING PROTEIN"/>
    <property type="match status" value="1"/>
</dbReference>
<evidence type="ECO:0000313" key="15">
    <source>
        <dbReference type="Proteomes" id="UP001381693"/>
    </source>
</evidence>
<keyword evidence="2" id="KW-0964">Secreted</keyword>
<dbReference type="FunFam" id="2.10.50.10:FF:000032">
    <property type="entry name" value="Uncharacterized protein, isoform A"/>
    <property type="match status" value="1"/>
</dbReference>
<dbReference type="InterPro" id="IPR009030">
    <property type="entry name" value="Growth_fac_rcpt_cys_sf"/>
</dbReference>
<dbReference type="SMART" id="SM00179">
    <property type="entry name" value="EGF_CA"/>
    <property type="match status" value="7"/>
</dbReference>
<comment type="caution">
    <text evidence="14">The sequence shown here is derived from an EMBL/GenBank/DDBJ whole genome shotgun (WGS) entry which is preliminary data.</text>
</comment>
<keyword evidence="9" id="KW-0325">Glycoprotein</keyword>
<dbReference type="InterPro" id="IPR018097">
    <property type="entry name" value="EGF_Ca-bd_CS"/>
</dbReference>
<dbReference type="InterPro" id="IPR000859">
    <property type="entry name" value="CUB_dom"/>
</dbReference>
<keyword evidence="15" id="KW-1185">Reference proteome</keyword>
<dbReference type="FunFam" id="2.60.120.290:FF:000002">
    <property type="entry name" value="Signal peptide, CUB domain and EGF-like domain-containing 2"/>
    <property type="match status" value="1"/>
</dbReference>
<dbReference type="Pfam" id="PF07645">
    <property type="entry name" value="EGF_CA"/>
    <property type="match status" value="1"/>
</dbReference>
<dbReference type="Gene3D" id="2.10.50.10">
    <property type="entry name" value="Tumor Necrosis Factor Receptor, subunit A, domain 2"/>
    <property type="match status" value="3"/>
</dbReference>
<evidence type="ECO:0000313" key="14">
    <source>
        <dbReference type="EMBL" id="KAK7080014.1"/>
    </source>
</evidence>
<reference evidence="14 15" key="1">
    <citation type="submission" date="2023-11" db="EMBL/GenBank/DDBJ databases">
        <title>Halocaridina rubra genome assembly.</title>
        <authorList>
            <person name="Smith C."/>
        </authorList>
    </citation>
    <scope>NUCLEOTIDE SEQUENCE [LARGE SCALE GENOMIC DNA]</scope>
    <source>
        <strain evidence="14">EP-1</strain>
        <tissue evidence="14">Whole</tissue>
    </source>
</reference>
<dbReference type="InterPro" id="IPR000742">
    <property type="entry name" value="EGF"/>
</dbReference>
<dbReference type="InterPro" id="IPR052071">
    <property type="entry name" value="SCUB_EGF-like_domain"/>
</dbReference>
<dbReference type="SMART" id="SM01411">
    <property type="entry name" value="Ephrin_rec_like"/>
    <property type="match status" value="3"/>
</dbReference>
<evidence type="ECO:0000256" key="2">
    <source>
        <dbReference type="ARBA" id="ARBA00022525"/>
    </source>
</evidence>
<dbReference type="GO" id="GO:0007165">
    <property type="term" value="P:signal transduction"/>
    <property type="evidence" value="ECO:0007669"/>
    <property type="project" value="TreeGrafter"/>
</dbReference>
<dbReference type="PROSITE" id="PS01180">
    <property type="entry name" value="CUB"/>
    <property type="match status" value="1"/>
</dbReference>
<dbReference type="Gene3D" id="2.10.25.10">
    <property type="entry name" value="Laminin"/>
    <property type="match status" value="8"/>
</dbReference>
<evidence type="ECO:0000256" key="7">
    <source>
        <dbReference type="ARBA" id="ARBA00022837"/>
    </source>
</evidence>
<dbReference type="FunFam" id="2.10.25.10:FF:000008">
    <property type="entry name" value="Signal peptide, CUB domain, EGF-like 2"/>
    <property type="match status" value="2"/>
</dbReference>
<evidence type="ECO:0000256" key="3">
    <source>
        <dbReference type="ARBA" id="ARBA00022530"/>
    </source>
</evidence>
<comment type="subcellular location">
    <subcellularLocation>
        <location evidence="1">Secreted</location>
        <location evidence="1">Extracellular space</location>
        <location evidence="1">Extracellular matrix</location>
    </subcellularLocation>
</comment>
<comment type="caution">
    <text evidence="10">Lacks conserved residue(s) required for the propagation of feature annotation.</text>
</comment>
<dbReference type="PROSITE" id="PS01186">
    <property type="entry name" value="EGF_2"/>
    <property type="match status" value="4"/>
</dbReference>
<dbReference type="PROSITE" id="PS50026">
    <property type="entry name" value="EGF_3"/>
    <property type="match status" value="3"/>
</dbReference>
<evidence type="ECO:0000256" key="9">
    <source>
        <dbReference type="ARBA" id="ARBA00023180"/>
    </source>
</evidence>
<dbReference type="GO" id="GO:0009986">
    <property type="term" value="C:cell surface"/>
    <property type="evidence" value="ECO:0007669"/>
    <property type="project" value="TreeGrafter"/>
</dbReference>
<dbReference type="CDD" id="cd00054">
    <property type="entry name" value="EGF_CA"/>
    <property type="match status" value="1"/>
</dbReference>
<dbReference type="SMART" id="SM00042">
    <property type="entry name" value="CUB"/>
    <property type="match status" value="1"/>
</dbReference>
<keyword evidence="6" id="KW-0677">Repeat</keyword>
<proteinExistence type="predicted"/>
<evidence type="ECO:0000256" key="4">
    <source>
        <dbReference type="ARBA" id="ARBA00022536"/>
    </source>
</evidence>
<keyword evidence="8 10" id="KW-1015">Disulfide bond</keyword>
<dbReference type="Pfam" id="PF14670">
    <property type="entry name" value="FXa_inhibition"/>
    <property type="match status" value="5"/>
</dbReference>
<keyword evidence="4 10" id="KW-0245">EGF-like domain</keyword>
<feature type="chain" id="PRO_5043016197" evidence="11">
    <location>
        <begin position="23"/>
        <end position="1038"/>
    </location>
</feature>
<feature type="domain" description="EGF-like" evidence="13">
    <location>
        <begin position="155"/>
        <end position="195"/>
    </location>
</feature>
<keyword evidence="7" id="KW-0106">Calcium</keyword>
<dbReference type="InterPro" id="IPR035914">
    <property type="entry name" value="Sperma_CUB_dom_sf"/>
</dbReference>